<evidence type="ECO:0000259" key="2">
    <source>
        <dbReference type="PROSITE" id="PS50110"/>
    </source>
</evidence>
<feature type="modified residue" description="4-aspartylphosphate" evidence="1">
    <location>
        <position position="84"/>
    </location>
</feature>
<feature type="domain" description="Response regulatory" evidence="2">
    <location>
        <begin position="27"/>
        <end position="154"/>
    </location>
</feature>
<dbReference type="GO" id="GO:0000160">
    <property type="term" value="P:phosphorelay signal transduction system"/>
    <property type="evidence" value="ECO:0007669"/>
    <property type="project" value="InterPro"/>
</dbReference>
<evidence type="ECO:0000313" key="3">
    <source>
        <dbReference type="EMBL" id="ALO27918.1"/>
    </source>
</evidence>
<dbReference type="InterPro" id="IPR001789">
    <property type="entry name" value="Sig_transdc_resp-reg_receiver"/>
</dbReference>
<accession>A0A0S2IW95</accession>
<dbReference type="Proteomes" id="UP000058857">
    <property type="component" value="Chromosome 1"/>
</dbReference>
<gene>
    <name evidence="3" type="ORF">LBBP_03749</name>
</gene>
<sequence length="154" mass="17656">MKVLPVKVHLSSSISINTMISNSGNMNFWLIDDDSIYIMIARRFLEKDGRITKLRDFQDGELALQELQTLSSNREALPDAILLDINMPFMDGWQFLDEFKKIQGVLAKKITIFMVSSSVDERDILKANSFPEVKGYLSKPLTQDHIQKLYSQLV</sequence>
<dbReference type="PANTHER" id="PTHR44520">
    <property type="entry name" value="RESPONSE REGULATOR RCP1-RELATED"/>
    <property type="match status" value="1"/>
</dbReference>
<dbReference type="SMART" id="SM00448">
    <property type="entry name" value="REC"/>
    <property type="match status" value="1"/>
</dbReference>
<dbReference type="AlphaFoldDB" id="A0A0S2IW95"/>
<dbReference type="PROSITE" id="PS50110">
    <property type="entry name" value="RESPONSE_REGULATORY"/>
    <property type="match status" value="1"/>
</dbReference>
<evidence type="ECO:0000256" key="1">
    <source>
        <dbReference type="PROSITE-ProRule" id="PRU00169"/>
    </source>
</evidence>
<dbReference type="PATRIC" id="fig|280505.15.peg.3651"/>
<evidence type="ECO:0000313" key="4">
    <source>
        <dbReference type="Proteomes" id="UP000058857"/>
    </source>
</evidence>
<keyword evidence="1" id="KW-0597">Phosphoprotein</keyword>
<organism evidence="3">
    <name type="scientific">Leptospira borgpetersenii serovar Ballum</name>
    <dbReference type="NCBI Taxonomy" id="280505"/>
    <lineage>
        <taxon>Bacteria</taxon>
        <taxon>Pseudomonadati</taxon>
        <taxon>Spirochaetota</taxon>
        <taxon>Spirochaetia</taxon>
        <taxon>Leptospirales</taxon>
        <taxon>Leptospiraceae</taxon>
        <taxon>Leptospira</taxon>
    </lineage>
</organism>
<dbReference type="InterPro" id="IPR011006">
    <property type="entry name" value="CheY-like_superfamily"/>
</dbReference>
<dbReference type="Gene3D" id="3.40.50.2300">
    <property type="match status" value="1"/>
</dbReference>
<reference evidence="3 4" key="1">
    <citation type="journal article" date="2015" name="PLoS Negl. Trop. Dis.">
        <title>Distribution of Plasmids in Distinct Leptospira Pathogenic Species.</title>
        <authorList>
            <person name="Wang Y."/>
            <person name="Zhuang X."/>
            <person name="Zhong Y."/>
            <person name="Zhang C."/>
            <person name="Zhang Y."/>
            <person name="Zeng L."/>
            <person name="Zhu Y."/>
            <person name="He P."/>
            <person name="Dong K."/>
            <person name="Pal U."/>
            <person name="Guo X."/>
            <person name="Qin J."/>
        </authorList>
    </citation>
    <scope>NUCLEOTIDE SEQUENCE [LARGE SCALE GENOMIC DNA]</scope>
    <source>
        <strain evidence="3 4">56604</strain>
    </source>
</reference>
<dbReference type="PANTHER" id="PTHR44520:SF2">
    <property type="entry name" value="RESPONSE REGULATOR RCP1"/>
    <property type="match status" value="1"/>
</dbReference>
<dbReference type="Pfam" id="PF00072">
    <property type="entry name" value="Response_reg"/>
    <property type="match status" value="1"/>
</dbReference>
<protein>
    <submittedName>
        <fullName evidence="3">Chemotaxis protein CheY</fullName>
    </submittedName>
</protein>
<proteinExistence type="predicted"/>
<dbReference type="SUPFAM" id="SSF52172">
    <property type="entry name" value="CheY-like"/>
    <property type="match status" value="1"/>
</dbReference>
<dbReference type="InterPro" id="IPR052893">
    <property type="entry name" value="TCS_response_regulator"/>
</dbReference>
<name>A0A0S2IW95_LEPBO</name>
<dbReference type="EMBL" id="CP012029">
    <property type="protein sequence ID" value="ALO27918.1"/>
    <property type="molecule type" value="Genomic_DNA"/>
</dbReference>